<gene>
    <name evidence="21" type="ORF">FB382_001213</name>
</gene>
<dbReference type="Proteomes" id="UP000580910">
    <property type="component" value="Unassembled WGS sequence"/>
</dbReference>
<dbReference type="InterPro" id="IPR001789">
    <property type="entry name" value="Sig_transdc_resp-reg_receiver"/>
</dbReference>
<dbReference type="CDD" id="cd17546">
    <property type="entry name" value="REC_hyHK_CKI1_RcsC-like"/>
    <property type="match status" value="1"/>
</dbReference>
<dbReference type="PRINTS" id="PR00344">
    <property type="entry name" value="BCTRLSENSOR"/>
</dbReference>
<dbReference type="EC" id="2.7.13.3" evidence="4"/>
<dbReference type="InterPro" id="IPR000014">
    <property type="entry name" value="PAS"/>
</dbReference>
<evidence type="ECO:0000259" key="19">
    <source>
        <dbReference type="PROSITE" id="PS50113"/>
    </source>
</evidence>
<evidence type="ECO:0000313" key="22">
    <source>
        <dbReference type="Proteomes" id="UP000580910"/>
    </source>
</evidence>
<feature type="domain" description="PAC" evidence="19">
    <location>
        <begin position="217"/>
        <end position="270"/>
    </location>
</feature>
<dbReference type="GO" id="GO:0000155">
    <property type="term" value="F:phosphorelay sensor kinase activity"/>
    <property type="evidence" value="ECO:0007669"/>
    <property type="project" value="InterPro"/>
</dbReference>
<evidence type="ECO:0000256" key="15">
    <source>
        <dbReference type="PROSITE-ProRule" id="PRU00169"/>
    </source>
</evidence>
<dbReference type="SMART" id="SM00388">
    <property type="entry name" value="HisKA"/>
    <property type="match status" value="1"/>
</dbReference>
<dbReference type="PROSITE" id="PS50109">
    <property type="entry name" value="HIS_KIN"/>
    <property type="match status" value="1"/>
</dbReference>
<dbReference type="PROSITE" id="PS50894">
    <property type="entry name" value="HPT"/>
    <property type="match status" value="1"/>
</dbReference>
<comment type="similarity">
    <text evidence="3">In the N-terminal section; belongs to the phytochrome family.</text>
</comment>
<dbReference type="SUPFAM" id="SSF47226">
    <property type="entry name" value="Histidine-containing phosphotransfer domain, HPT domain"/>
    <property type="match status" value="1"/>
</dbReference>
<keyword evidence="8" id="KW-0418">Kinase</keyword>
<evidence type="ECO:0000259" key="20">
    <source>
        <dbReference type="PROSITE" id="PS50894"/>
    </source>
</evidence>
<dbReference type="InterPro" id="IPR001610">
    <property type="entry name" value="PAC"/>
</dbReference>
<dbReference type="Pfam" id="PF00072">
    <property type="entry name" value="Response_reg"/>
    <property type="match status" value="2"/>
</dbReference>
<evidence type="ECO:0000259" key="17">
    <source>
        <dbReference type="PROSITE" id="PS50110"/>
    </source>
</evidence>
<dbReference type="SUPFAM" id="SSF55874">
    <property type="entry name" value="ATPase domain of HSP90 chaperone/DNA topoisomerase II/histidine kinase"/>
    <property type="match status" value="1"/>
</dbReference>
<dbReference type="PROSITE" id="PS50113">
    <property type="entry name" value="PAC"/>
    <property type="match status" value="2"/>
</dbReference>
<evidence type="ECO:0000256" key="3">
    <source>
        <dbReference type="ARBA" id="ARBA00006402"/>
    </source>
</evidence>
<dbReference type="SMART" id="SM00091">
    <property type="entry name" value="PAS"/>
    <property type="match status" value="2"/>
</dbReference>
<dbReference type="InterPro" id="IPR004358">
    <property type="entry name" value="Sig_transdc_His_kin-like_C"/>
</dbReference>
<feature type="domain" description="HPt" evidence="20">
    <location>
        <begin position="958"/>
        <end position="1054"/>
    </location>
</feature>
<dbReference type="SMART" id="SM00387">
    <property type="entry name" value="HATPase_c"/>
    <property type="match status" value="1"/>
</dbReference>
<dbReference type="Pfam" id="PF00512">
    <property type="entry name" value="HisKA"/>
    <property type="match status" value="1"/>
</dbReference>
<dbReference type="Pfam" id="PF02518">
    <property type="entry name" value="HATPase_c"/>
    <property type="match status" value="1"/>
</dbReference>
<dbReference type="GO" id="GO:0005886">
    <property type="term" value="C:plasma membrane"/>
    <property type="evidence" value="ECO:0007669"/>
    <property type="project" value="UniProtKB-SubCell"/>
</dbReference>
<dbReference type="SMART" id="SM00086">
    <property type="entry name" value="PAC"/>
    <property type="match status" value="2"/>
</dbReference>
<accession>A0A7W3IYE1</accession>
<feature type="domain" description="PAS" evidence="18">
    <location>
        <begin position="163"/>
        <end position="211"/>
    </location>
</feature>
<sequence length="1055" mass="112898">MELRDRDDDAATGKLEDWVLRAVPDGLWVIGPDGATTYANDQLARMLGLADDEVLGFSAFDALDAEGGEQLREHLARLEVSREPGADLECLLRRRDGSEFWALVSHTPLVDHRGEHQAWLHRVRDHSAQRRIFEELERREVQLAEAQAIARIGSWERDVGEGVLRWSDELYRVFGLDPQTFVPSPESFFELLHPDDRAAAHQTYAELQNGSQPVETIEMDSRLDRPLGEPARWVRTRGVVVRDETGAIIRTGGTVQDVTDSKEAELGLAFLGAMAGAANEASTLEEALLAADTVVRPFTQWPAVLVSVPDPGTPGSLVHVEAGWAGTTEEQLAEARALAVRAADERRVVQQVGSDGTHLVAGPALVGERLACVITSSTRAATPPRPSELSIFRQMLTLLAHVSEREEGGKELATARDEALAASRAKSDFLATMSHEIRTPLNGVIGLSELLSRTELTAHQRRLAQGVDQAGRTLLALVNDILDLSKIEAGRLDLEEVDFDPRAILEQSVGLVSDRASRKGLELVVSSAGQMPSMVRGDPVRFGQVITNLVANAVKFTHAGEVVVRARGDGDGSTVRVEVSDTGIGIEPEVQRRLFTAFSQADSSTTRRYGGTGLGLAISQRIVAAMAGEIGVESAAGAGSTFWFTAAFGPATLQQPPTEQALREAVAGLRVLVVDDNATNRFILCEQLEAWQVEVTAVESSYEALVELDASARGAAPYDVALLDYMMPGADGEQLARIIRSEERHRGLRLALLSSSLEPGPEWLASAGIDSFLGKPVLPSRLLDLLATLGGRLDPGQAVTPVVTRPVSGAARGRLLVVEDNPVNQMVAEGVLGALGYDVVLADNGAAGVSALADDPDGFDAILMDCQMPVMDGFDATRAVRAMSGDGARIPIIAMTAAATGEERERCLDAGMDDFLTKPVVPDVIEATLARWVHPTDVRRGSTAARRLHELVERDGIDASLVRRMVDRFGDSATQAARALAAAVRAGDAEEVVRVAHGLRGSAANLGLLDLAERCATLEEHARGGSVPAAAQAAEVSDAVVVGIAELTEAVRDLP</sequence>
<evidence type="ECO:0000256" key="12">
    <source>
        <dbReference type="ARBA" id="ARBA00068150"/>
    </source>
</evidence>
<dbReference type="PANTHER" id="PTHR45339">
    <property type="entry name" value="HYBRID SIGNAL TRANSDUCTION HISTIDINE KINASE J"/>
    <property type="match status" value="1"/>
</dbReference>
<dbReference type="SMART" id="SM00448">
    <property type="entry name" value="REC"/>
    <property type="match status" value="2"/>
</dbReference>
<dbReference type="InterPro" id="IPR036097">
    <property type="entry name" value="HisK_dim/P_sf"/>
</dbReference>
<evidence type="ECO:0000256" key="6">
    <source>
        <dbReference type="ARBA" id="ARBA00022679"/>
    </source>
</evidence>
<evidence type="ECO:0000256" key="8">
    <source>
        <dbReference type="ARBA" id="ARBA00022777"/>
    </source>
</evidence>
<feature type="modified residue" description="4-aspartylphosphate" evidence="15">
    <location>
        <position position="724"/>
    </location>
</feature>
<evidence type="ECO:0000259" key="18">
    <source>
        <dbReference type="PROSITE" id="PS50112"/>
    </source>
</evidence>
<comment type="subcellular location">
    <subcellularLocation>
        <location evidence="2">Cell membrane</location>
    </subcellularLocation>
</comment>
<dbReference type="CDD" id="cd00130">
    <property type="entry name" value="PAS"/>
    <property type="match status" value="2"/>
</dbReference>
<protein>
    <recommendedName>
        <fullName evidence="13">Circadian input-output histidine kinase CikA</fullName>
        <ecNumber evidence="4">2.7.13.3</ecNumber>
    </recommendedName>
    <alternativeName>
        <fullName evidence="12">Sensory/regulatory protein RpfC</fullName>
    </alternativeName>
</protein>
<dbReference type="Gene3D" id="1.20.120.160">
    <property type="entry name" value="HPT domain"/>
    <property type="match status" value="1"/>
</dbReference>
<dbReference type="CDD" id="cd00082">
    <property type="entry name" value="HisKA"/>
    <property type="match status" value="1"/>
</dbReference>
<proteinExistence type="inferred from homology"/>
<dbReference type="InterPro" id="IPR013655">
    <property type="entry name" value="PAS_fold_3"/>
</dbReference>
<dbReference type="NCBIfam" id="TIGR00229">
    <property type="entry name" value="sensory_box"/>
    <property type="match status" value="1"/>
</dbReference>
<dbReference type="InterPro" id="IPR035965">
    <property type="entry name" value="PAS-like_dom_sf"/>
</dbReference>
<evidence type="ECO:0000313" key="21">
    <source>
        <dbReference type="EMBL" id="MBA8802922.1"/>
    </source>
</evidence>
<dbReference type="InterPro" id="IPR036641">
    <property type="entry name" value="HPT_dom_sf"/>
</dbReference>
<keyword evidence="6" id="KW-0808">Transferase</keyword>
<evidence type="ECO:0000259" key="16">
    <source>
        <dbReference type="PROSITE" id="PS50109"/>
    </source>
</evidence>
<dbReference type="RefSeq" id="WP_182537633.1">
    <property type="nucleotide sequence ID" value="NZ_JACGXA010000001.1"/>
</dbReference>
<evidence type="ECO:0000256" key="1">
    <source>
        <dbReference type="ARBA" id="ARBA00000085"/>
    </source>
</evidence>
<dbReference type="SUPFAM" id="SSF55785">
    <property type="entry name" value="PYP-like sensor domain (PAS domain)"/>
    <property type="match status" value="2"/>
</dbReference>
<feature type="domain" description="Histidine kinase" evidence="16">
    <location>
        <begin position="432"/>
        <end position="650"/>
    </location>
</feature>
<evidence type="ECO:0000256" key="7">
    <source>
        <dbReference type="ARBA" id="ARBA00022741"/>
    </source>
</evidence>
<evidence type="ECO:0000256" key="11">
    <source>
        <dbReference type="ARBA" id="ARBA00064003"/>
    </source>
</evidence>
<dbReference type="InterPro" id="IPR008207">
    <property type="entry name" value="Sig_transdc_His_kin_Hpt_dom"/>
</dbReference>
<dbReference type="GO" id="GO:0005524">
    <property type="term" value="F:ATP binding"/>
    <property type="evidence" value="ECO:0007669"/>
    <property type="project" value="UniProtKB-KW"/>
</dbReference>
<dbReference type="AlphaFoldDB" id="A0A7W3IYE1"/>
<dbReference type="InterPro" id="IPR003594">
    <property type="entry name" value="HATPase_dom"/>
</dbReference>
<dbReference type="PROSITE" id="PS50112">
    <property type="entry name" value="PAS"/>
    <property type="match status" value="2"/>
</dbReference>
<feature type="modified residue" description="4-aspartylphosphate" evidence="15">
    <location>
        <position position="865"/>
    </location>
</feature>
<dbReference type="CDD" id="cd00156">
    <property type="entry name" value="REC"/>
    <property type="match status" value="1"/>
</dbReference>
<dbReference type="InterPro" id="IPR005467">
    <property type="entry name" value="His_kinase_dom"/>
</dbReference>
<dbReference type="InterPro" id="IPR000700">
    <property type="entry name" value="PAS-assoc_C"/>
</dbReference>
<feature type="modified residue" description="Phosphohistidine" evidence="14">
    <location>
        <position position="997"/>
    </location>
</feature>
<keyword evidence="22" id="KW-1185">Reference proteome</keyword>
<feature type="domain" description="Response regulatory" evidence="17">
    <location>
        <begin position="814"/>
        <end position="933"/>
    </location>
</feature>
<dbReference type="Gene3D" id="2.10.70.100">
    <property type="match status" value="1"/>
</dbReference>
<keyword evidence="9" id="KW-0067">ATP-binding</keyword>
<dbReference type="SUPFAM" id="SSF52172">
    <property type="entry name" value="CheY-like"/>
    <property type="match status" value="2"/>
</dbReference>
<dbReference type="FunFam" id="3.30.565.10:FF:000010">
    <property type="entry name" value="Sensor histidine kinase RcsC"/>
    <property type="match status" value="1"/>
</dbReference>
<dbReference type="EMBL" id="JACGXA010000001">
    <property type="protein sequence ID" value="MBA8802922.1"/>
    <property type="molecule type" value="Genomic_DNA"/>
</dbReference>
<dbReference type="Pfam" id="PF08448">
    <property type="entry name" value="PAS_4"/>
    <property type="match status" value="1"/>
</dbReference>
<dbReference type="Gene3D" id="3.30.565.10">
    <property type="entry name" value="Histidine kinase-like ATPase, C-terminal domain"/>
    <property type="match status" value="1"/>
</dbReference>
<dbReference type="CDD" id="cd16922">
    <property type="entry name" value="HATPase_EvgS-ArcB-TorS-like"/>
    <property type="match status" value="1"/>
</dbReference>
<organism evidence="21 22">
    <name type="scientific">Nocardioides ginsengisegetis</name>
    <dbReference type="NCBI Taxonomy" id="661491"/>
    <lineage>
        <taxon>Bacteria</taxon>
        <taxon>Bacillati</taxon>
        <taxon>Actinomycetota</taxon>
        <taxon>Actinomycetes</taxon>
        <taxon>Propionibacteriales</taxon>
        <taxon>Nocardioidaceae</taxon>
        <taxon>Nocardioides</taxon>
    </lineage>
</organism>
<keyword evidence="7" id="KW-0547">Nucleotide-binding</keyword>
<dbReference type="InterPro" id="IPR003661">
    <property type="entry name" value="HisK_dim/P_dom"/>
</dbReference>
<name>A0A7W3IYE1_9ACTN</name>
<dbReference type="SUPFAM" id="SSF47384">
    <property type="entry name" value="Homodimeric domain of signal transducing histidine kinase"/>
    <property type="match status" value="1"/>
</dbReference>
<evidence type="ECO:0000256" key="14">
    <source>
        <dbReference type="PROSITE-ProRule" id="PRU00110"/>
    </source>
</evidence>
<dbReference type="InterPro" id="IPR013656">
    <property type="entry name" value="PAS_4"/>
</dbReference>
<feature type="domain" description="PAS" evidence="18">
    <location>
        <begin position="19"/>
        <end position="82"/>
    </location>
</feature>
<evidence type="ECO:0000256" key="4">
    <source>
        <dbReference type="ARBA" id="ARBA00012438"/>
    </source>
</evidence>
<dbReference type="PROSITE" id="PS50110">
    <property type="entry name" value="RESPONSE_REGULATORY"/>
    <property type="match status" value="2"/>
</dbReference>
<feature type="domain" description="PAC" evidence="19">
    <location>
        <begin position="86"/>
        <end position="138"/>
    </location>
</feature>
<dbReference type="Gene3D" id="1.10.287.130">
    <property type="match status" value="1"/>
</dbReference>
<reference evidence="21 22" key="1">
    <citation type="submission" date="2020-07" db="EMBL/GenBank/DDBJ databases">
        <title>Sequencing the genomes of 1000 actinobacteria strains.</title>
        <authorList>
            <person name="Klenk H.-P."/>
        </authorList>
    </citation>
    <scope>NUCLEOTIDE SEQUENCE [LARGE SCALE GENOMIC DNA]</scope>
    <source>
        <strain evidence="21 22">DSM 21349</strain>
    </source>
</reference>
<comment type="caution">
    <text evidence="21">The sequence shown here is derived from an EMBL/GenBank/DDBJ whole genome shotgun (WGS) entry which is preliminary data.</text>
</comment>
<evidence type="ECO:0000256" key="9">
    <source>
        <dbReference type="ARBA" id="ARBA00022840"/>
    </source>
</evidence>
<keyword evidence="10" id="KW-0902">Two-component regulatory system</keyword>
<dbReference type="Gene3D" id="3.30.450.20">
    <property type="entry name" value="PAS domain"/>
    <property type="match status" value="2"/>
</dbReference>
<feature type="domain" description="Response regulatory" evidence="17">
    <location>
        <begin position="670"/>
        <end position="790"/>
    </location>
</feature>
<evidence type="ECO:0000256" key="10">
    <source>
        <dbReference type="ARBA" id="ARBA00023012"/>
    </source>
</evidence>
<dbReference type="InterPro" id="IPR011006">
    <property type="entry name" value="CheY-like_superfamily"/>
</dbReference>
<evidence type="ECO:0000256" key="13">
    <source>
        <dbReference type="ARBA" id="ARBA00074306"/>
    </source>
</evidence>
<dbReference type="Pfam" id="PF01627">
    <property type="entry name" value="Hpt"/>
    <property type="match status" value="1"/>
</dbReference>
<comment type="subunit">
    <text evidence="11">At low DSF concentrations, interacts with RpfF.</text>
</comment>
<dbReference type="PANTHER" id="PTHR45339:SF5">
    <property type="entry name" value="HISTIDINE KINASE"/>
    <property type="match status" value="1"/>
</dbReference>
<evidence type="ECO:0000256" key="2">
    <source>
        <dbReference type="ARBA" id="ARBA00004236"/>
    </source>
</evidence>
<dbReference type="Pfam" id="PF08447">
    <property type="entry name" value="PAS_3"/>
    <property type="match status" value="1"/>
</dbReference>
<comment type="catalytic activity">
    <reaction evidence="1">
        <text>ATP + protein L-histidine = ADP + protein N-phospho-L-histidine.</text>
        <dbReference type="EC" id="2.7.13.3"/>
    </reaction>
</comment>
<dbReference type="InterPro" id="IPR036890">
    <property type="entry name" value="HATPase_C_sf"/>
</dbReference>
<dbReference type="Gene3D" id="3.40.50.2300">
    <property type="match status" value="2"/>
</dbReference>
<evidence type="ECO:0000256" key="5">
    <source>
        <dbReference type="ARBA" id="ARBA00022553"/>
    </source>
</evidence>
<keyword evidence="5 15" id="KW-0597">Phosphoprotein</keyword>
<dbReference type="FunFam" id="1.10.287.130:FF:000002">
    <property type="entry name" value="Two-component osmosensing histidine kinase"/>
    <property type="match status" value="1"/>
</dbReference>